<dbReference type="NCBIfam" id="NF006054">
    <property type="entry name" value="PRK08202.1"/>
    <property type="match status" value="1"/>
</dbReference>
<dbReference type="InterPro" id="IPR035994">
    <property type="entry name" value="Nucleoside_phosphorylase_sf"/>
</dbReference>
<feature type="binding site" evidence="12">
    <location>
        <position position="235"/>
    </location>
    <ligand>
        <name>a purine D-ribonucleoside</name>
        <dbReference type="ChEBI" id="CHEBI:142355"/>
    </ligand>
</feature>
<dbReference type="EC" id="2.4.2.1" evidence="5 11"/>
<evidence type="ECO:0000256" key="4">
    <source>
        <dbReference type="ARBA" id="ARBA00011233"/>
    </source>
</evidence>
<feature type="binding site" evidence="12">
    <location>
        <position position="193"/>
    </location>
    <ligand>
        <name>a purine D-ribonucleoside</name>
        <dbReference type="ChEBI" id="CHEBI:142355"/>
    </ligand>
</feature>
<dbReference type="CDD" id="cd09009">
    <property type="entry name" value="PNP-EcPNPII_like"/>
    <property type="match status" value="1"/>
</dbReference>
<evidence type="ECO:0000256" key="11">
    <source>
        <dbReference type="PIRNR" id="PIRNR000477"/>
    </source>
</evidence>
<comment type="subunit">
    <text evidence="4">Homotrimer.</text>
</comment>
<dbReference type="PANTHER" id="PTHR11904">
    <property type="entry name" value="METHYLTHIOADENOSINE/PURINE NUCLEOSIDE PHOSPHORYLASE"/>
    <property type="match status" value="1"/>
</dbReference>
<evidence type="ECO:0000256" key="5">
    <source>
        <dbReference type="ARBA" id="ARBA00011886"/>
    </source>
</evidence>
<organism evidence="14 15">
    <name type="scientific">Dermabacter vaginalis</name>
    <dbReference type="NCBI Taxonomy" id="1630135"/>
    <lineage>
        <taxon>Bacteria</taxon>
        <taxon>Bacillati</taxon>
        <taxon>Actinomycetota</taxon>
        <taxon>Actinomycetes</taxon>
        <taxon>Micrococcales</taxon>
        <taxon>Dermabacteraceae</taxon>
        <taxon>Dermabacter</taxon>
    </lineage>
</organism>
<dbReference type="UniPathway" id="UPA00606"/>
<dbReference type="Proteomes" id="UP000092596">
    <property type="component" value="Chromosome"/>
</dbReference>
<feature type="binding site" evidence="12">
    <location>
        <position position="39"/>
    </location>
    <ligand>
        <name>phosphate</name>
        <dbReference type="ChEBI" id="CHEBI:43474"/>
    </ligand>
</feature>
<feature type="binding site" evidence="12">
    <location>
        <position position="212"/>
    </location>
    <ligand>
        <name>phosphate</name>
        <dbReference type="ChEBI" id="CHEBI:43474"/>
    </ligand>
</feature>
<proteinExistence type="inferred from homology"/>
<dbReference type="NCBIfam" id="TIGR01697">
    <property type="entry name" value="PNPH-PUNA-XAPA"/>
    <property type="match status" value="1"/>
</dbReference>
<dbReference type="KEGG" id="dva:DAD186_15430"/>
<comment type="similarity">
    <text evidence="3 11">Belongs to the PNP/MTAP phosphorylase family.</text>
</comment>
<evidence type="ECO:0000313" key="15">
    <source>
        <dbReference type="Proteomes" id="UP000092596"/>
    </source>
</evidence>
<feature type="binding site" evidence="12">
    <location>
        <position position="71"/>
    </location>
    <ligand>
        <name>phosphate</name>
        <dbReference type="ChEBI" id="CHEBI:43474"/>
    </ligand>
</feature>
<protein>
    <recommendedName>
        <fullName evidence="6 11">Purine nucleoside phosphorylase</fullName>
        <ecNumber evidence="5 11">2.4.2.1</ecNumber>
    </recommendedName>
    <alternativeName>
        <fullName evidence="9 11">Inosine-guanosine phosphorylase</fullName>
    </alternativeName>
</protein>
<feature type="binding site" evidence="12">
    <location>
        <position position="124"/>
    </location>
    <ligand>
        <name>phosphate</name>
        <dbReference type="ChEBI" id="CHEBI:43474"/>
    </ligand>
</feature>
<evidence type="ECO:0000256" key="6">
    <source>
        <dbReference type="ARBA" id="ARBA00013834"/>
    </source>
</evidence>
<evidence type="ECO:0000259" key="13">
    <source>
        <dbReference type="Pfam" id="PF01048"/>
    </source>
</evidence>
<dbReference type="EMBL" id="CP012117">
    <property type="protein sequence ID" value="ANP28093.1"/>
    <property type="molecule type" value="Genomic_DNA"/>
</dbReference>
<dbReference type="PANTHER" id="PTHR11904:SF9">
    <property type="entry name" value="PURINE NUCLEOSIDE PHOSPHORYLASE-RELATED"/>
    <property type="match status" value="1"/>
</dbReference>
<dbReference type="Gene3D" id="3.40.50.1580">
    <property type="entry name" value="Nucleoside phosphorylase domain"/>
    <property type="match status" value="1"/>
</dbReference>
<evidence type="ECO:0000256" key="9">
    <source>
        <dbReference type="ARBA" id="ARBA00031036"/>
    </source>
</evidence>
<evidence type="ECO:0000256" key="10">
    <source>
        <dbReference type="ARBA" id="ARBA00048556"/>
    </source>
</evidence>
<feature type="binding site" evidence="12">
    <location>
        <begin position="92"/>
        <end position="94"/>
    </location>
    <ligand>
        <name>phosphate</name>
        <dbReference type="ChEBI" id="CHEBI:43474"/>
    </ligand>
</feature>
<sequence>MTDHQHHSSDPYQLAKDAAHALREASGIDHIDIAVTLGSGWSGAADLLGTELFRTPADSIPGFQKPSVKGHVGTLRIIETPSGARVLVLGARTHYYEGRGVSATVHGVRTAAEFGARTLVLTNGCGGLNEQWKPGSPVLITDHINFTGDSPITGATFVDQTDIYTPRLREIAKKVDPSLDEGVYMQFRGPFYETPAEVHMARVLGASLVGMSTVLEAMAAREAGLEVLGFSLVTNLAAGISPTPLNHEEVIEAGRAAAPRLAKLLSDTIHTIAKESDR</sequence>
<comment type="pathway">
    <text evidence="2 11">Purine metabolism; purine nucleoside salvage.</text>
</comment>
<dbReference type="SUPFAM" id="SSF53167">
    <property type="entry name" value="Purine and uridine phosphorylases"/>
    <property type="match status" value="1"/>
</dbReference>
<keyword evidence="8 11" id="KW-0808">Transferase</keyword>
<comment type="function">
    <text evidence="1">The purine nucleoside phosphorylases catalyze the phosphorolytic breakdown of the N-glycosidic bond in the beta-(deoxy)ribonucleoside molecules, with the formation of the corresponding free purine bases and pentose-1-phosphate. Cleaves guanosine, inosine, 2'-deoxyguanosine and 2'-deoxyinosine.</text>
</comment>
<evidence type="ECO:0000256" key="1">
    <source>
        <dbReference type="ARBA" id="ARBA00002678"/>
    </source>
</evidence>
<dbReference type="GO" id="GO:0009116">
    <property type="term" value="P:nucleoside metabolic process"/>
    <property type="evidence" value="ECO:0007669"/>
    <property type="project" value="UniProtKB-UniRule"/>
</dbReference>
<evidence type="ECO:0000256" key="8">
    <source>
        <dbReference type="ARBA" id="ARBA00022679"/>
    </source>
</evidence>
<evidence type="ECO:0000256" key="2">
    <source>
        <dbReference type="ARBA" id="ARBA00005058"/>
    </source>
</evidence>
<dbReference type="GO" id="GO:0005737">
    <property type="term" value="C:cytoplasm"/>
    <property type="evidence" value="ECO:0007669"/>
    <property type="project" value="TreeGrafter"/>
</dbReference>
<dbReference type="PATRIC" id="fig|1630135.4.peg.1545"/>
<name>A0A1B0ZJI9_9MICO</name>
<evidence type="ECO:0000256" key="12">
    <source>
        <dbReference type="PIRSR" id="PIRSR000477-2"/>
    </source>
</evidence>
<dbReference type="STRING" id="1630135.DAD186_15430"/>
<dbReference type="InterPro" id="IPR000845">
    <property type="entry name" value="Nucleoside_phosphorylase_d"/>
</dbReference>
<dbReference type="NCBIfam" id="TIGR01698">
    <property type="entry name" value="PUNP"/>
    <property type="match status" value="1"/>
</dbReference>
<dbReference type="AlphaFoldDB" id="A0A1B0ZJI9"/>
<dbReference type="PIRSF" id="PIRSF000477">
    <property type="entry name" value="PurNPase"/>
    <property type="match status" value="1"/>
</dbReference>
<comment type="catalytic activity">
    <reaction evidence="10">
        <text>a purine 2'-deoxy-D-ribonucleoside + phosphate = a purine nucleobase + 2-deoxy-alpha-D-ribose 1-phosphate</text>
        <dbReference type="Rhea" id="RHEA:36431"/>
        <dbReference type="ChEBI" id="CHEBI:26386"/>
        <dbReference type="ChEBI" id="CHEBI:43474"/>
        <dbReference type="ChEBI" id="CHEBI:57259"/>
        <dbReference type="ChEBI" id="CHEBI:142361"/>
        <dbReference type="EC" id="2.4.2.1"/>
    </reaction>
</comment>
<dbReference type="Pfam" id="PF01048">
    <property type="entry name" value="PNP_UDP_1"/>
    <property type="match status" value="1"/>
</dbReference>
<evidence type="ECO:0000256" key="3">
    <source>
        <dbReference type="ARBA" id="ARBA00006751"/>
    </source>
</evidence>
<keyword evidence="7 11" id="KW-0328">Glycosyltransferase</keyword>
<evidence type="ECO:0000313" key="14">
    <source>
        <dbReference type="EMBL" id="ANP28093.1"/>
    </source>
</evidence>
<accession>A0A1B0ZJI9</accession>
<dbReference type="RefSeq" id="WP_065248148.1">
    <property type="nucleotide sequence ID" value="NZ_CP012117.1"/>
</dbReference>
<evidence type="ECO:0000256" key="7">
    <source>
        <dbReference type="ARBA" id="ARBA00022676"/>
    </source>
</evidence>
<dbReference type="GO" id="GO:0004731">
    <property type="term" value="F:purine-nucleoside phosphorylase activity"/>
    <property type="evidence" value="ECO:0007669"/>
    <property type="project" value="UniProtKB-UniRule"/>
</dbReference>
<gene>
    <name evidence="14" type="ORF">DAD186_15430</name>
</gene>
<feature type="domain" description="Nucleoside phosphorylase" evidence="13">
    <location>
        <begin position="32"/>
        <end position="269"/>
    </location>
</feature>
<dbReference type="InterPro" id="IPR011268">
    <property type="entry name" value="Purine_phosphorylase"/>
</dbReference>
<reference evidence="14 15" key="1">
    <citation type="submission" date="2015-06" db="EMBL/GenBank/DDBJ databases">
        <title>Investigation of pathophysiology for high-risk pregnancy and development of treatment modality based on it.</title>
        <authorList>
            <person name="Kim B.-C."/>
            <person name="Lim S."/>
        </authorList>
    </citation>
    <scope>NUCLEOTIDE SEQUENCE [LARGE SCALE GENOMIC DNA]</scope>
    <source>
        <strain evidence="14 15">AD1-86</strain>
    </source>
</reference>
<dbReference type="InterPro" id="IPR011269">
    <property type="entry name" value="PUNP"/>
</dbReference>